<evidence type="ECO:0000313" key="9">
    <source>
        <dbReference type="Proteomes" id="UP000094849"/>
    </source>
</evidence>
<evidence type="ECO:0000256" key="2">
    <source>
        <dbReference type="ARBA" id="ARBA00022596"/>
    </source>
</evidence>
<reference evidence="8 9" key="1">
    <citation type="submission" date="2016-03" db="EMBL/GenBank/DDBJ databases">
        <title>Chemosynthetic sulphur-oxidizing symbionts of marine invertebrate animals are capable of nitrogen fixation.</title>
        <authorList>
            <person name="Petersen J.M."/>
            <person name="Kemper A."/>
            <person name="Gruber-Vodicka H."/>
            <person name="Cardini U."/>
            <person name="Geest Mvander."/>
            <person name="Kleiner M."/>
            <person name="Bulgheresi S."/>
            <person name="Fussmann M."/>
            <person name="Herbold C."/>
            <person name="Seah B.K.B."/>
            <person name="Antony C.Paul."/>
            <person name="Liu D."/>
            <person name="Belitz A."/>
            <person name="Weber M."/>
        </authorList>
    </citation>
    <scope>NUCLEOTIDE SEQUENCE [LARGE SCALE GENOMIC DNA]</scope>
    <source>
        <strain evidence="8">G_D</strain>
    </source>
</reference>
<keyword evidence="2 7" id="KW-0533">Nickel</keyword>
<dbReference type="GO" id="GO:0016485">
    <property type="term" value="P:protein processing"/>
    <property type="evidence" value="ECO:0007669"/>
    <property type="project" value="InterPro"/>
</dbReference>
<comment type="caution">
    <text evidence="8">The sequence shown here is derived from an EMBL/GenBank/DDBJ whole genome shotgun (WGS) entry which is preliminary data.</text>
</comment>
<dbReference type="InterPro" id="IPR000671">
    <property type="entry name" value="Peptidase_A31"/>
</dbReference>
<dbReference type="Pfam" id="PF01750">
    <property type="entry name" value="HycI"/>
    <property type="match status" value="1"/>
</dbReference>
<sequence length="239" mass="26291">MSETPSVLILGIGNLLWADEGFGVRALESLQRNYRFPANVRLMDGGTQGIYLVQHIREAEVLVVFDAVDYGLPGGSLKRVEGDQVPKFLGAKKVSLHQTGFQEVLAMAEMLGDYPQHLLLVGVQPEELEDFGGSLRPKVREQIEPAIDLVLNYLADFGIQAELRDQPMTPDTLVQGAISDMQTYEAERPSNESACRAGDARVLQSDAFEVAYRPIDIQGSAVSVDVDAHLDKYRQGESD</sequence>
<dbReference type="NCBIfam" id="TIGR00140">
    <property type="entry name" value="hupD"/>
    <property type="match status" value="1"/>
</dbReference>
<accession>A0A1E2UV78</accession>
<evidence type="ECO:0000256" key="6">
    <source>
        <dbReference type="ARBA" id="ARBA00022801"/>
    </source>
</evidence>
<organism evidence="8 9">
    <name type="scientific">Candidatus Thiodiazotropha endoloripes</name>
    <dbReference type="NCBI Taxonomy" id="1818881"/>
    <lineage>
        <taxon>Bacteria</taxon>
        <taxon>Pseudomonadati</taxon>
        <taxon>Pseudomonadota</taxon>
        <taxon>Gammaproteobacteria</taxon>
        <taxon>Chromatiales</taxon>
        <taxon>Sedimenticolaceae</taxon>
        <taxon>Candidatus Thiodiazotropha</taxon>
    </lineage>
</organism>
<dbReference type="PRINTS" id="PR00446">
    <property type="entry name" value="HYDRGNUPTAKE"/>
</dbReference>
<dbReference type="Gene3D" id="3.40.50.1450">
    <property type="entry name" value="HybD-like"/>
    <property type="match status" value="1"/>
</dbReference>
<keyword evidence="6" id="KW-0378">Hydrolase</keyword>
<dbReference type="FunFam" id="3.40.50.1450:FF:000002">
    <property type="entry name" value="Hydrogenase 1 maturation protease"/>
    <property type="match status" value="1"/>
</dbReference>
<dbReference type="RefSeq" id="WP_069006783.1">
    <property type="nucleotide sequence ID" value="NZ_LVJX01000015.1"/>
</dbReference>
<feature type="binding site" evidence="7">
    <location>
        <position position="66"/>
    </location>
    <ligand>
        <name>Ni(2+)</name>
        <dbReference type="ChEBI" id="CHEBI:49786"/>
    </ligand>
</feature>
<dbReference type="OrthoDB" id="9792731at2"/>
<dbReference type="InterPro" id="IPR023430">
    <property type="entry name" value="Pept_HybD-like_dom_sf"/>
</dbReference>
<keyword evidence="3" id="KW-0645">Protease</keyword>
<dbReference type="NCBIfam" id="TIGR00072">
    <property type="entry name" value="hydrog_prot"/>
    <property type="match status" value="1"/>
</dbReference>
<dbReference type="PANTHER" id="PTHR30302:SF1">
    <property type="entry name" value="HYDROGENASE 2 MATURATION PROTEASE"/>
    <property type="match status" value="1"/>
</dbReference>
<evidence type="ECO:0000256" key="1">
    <source>
        <dbReference type="ARBA" id="ARBA00006814"/>
    </source>
</evidence>
<dbReference type="CDD" id="cd06062">
    <property type="entry name" value="H2MP_MemB-H2up"/>
    <property type="match status" value="1"/>
</dbReference>
<dbReference type="STRING" id="1818881.A3196_17275"/>
<evidence type="ECO:0000256" key="4">
    <source>
        <dbReference type="ARBA" id="ARBA00022723"/>
    </source>
</evidence>
<keyword evidence="4 7" id="KW-0479">Metal-binding</keyword>
<keyword evidence="9" id="KW-1185">Reference proteome</keyword>
<dbReference type="SUPFAM" id="SSF53163">
    <property type="entry name" value="HybD-like"/>
    <property type="match status" value="1"/>
</dbReference>
<evidence type="ECO:0000256" key="3">
    <source>
        <dbReference type="ARBA" id="ARBA00022670"/>
    </source>
</evidence>
<dbReference type="AlphaFoldDB" id="A0A1E2UV78"/>
<name>A0A1E2UV78_9GAMM</name>
<keyword evidence="5" id="KW-0064">Aspartyl protease</keyword>
<feature type="binding site" evidence="7">
    <location>
        <position position="20"/>
    </location>
    <ligand>
        <name>Ni(2+)</name>
        <dbReference type="ChEBI" id="CHEBI:49786"/>
    </ligand>
</feature>
<proteinExistence type="inferred from homology"/>
<protein>
    <submittedName>
        <fullName evidence="8">Hydrogenase expression/formation protein</fullName>
    </submittedName>
</protein>
<feature type="binding site" evidence="7">
    <location>
        <position position="97"/>
    </location>
    <ligand>
        <name>Ni(2+)</name>
        <dbReference type="ChEBI" id="CHEBI:49786"/>
    </ligand>
</feature>
<dbReference type="EMBL" id="LVJZ01000003">
    <property type="protein sequence ID" value="ODB98344.1"/>
    <property type="molecule type" value="Genomic_DNA"/>
</dbReference>
<comment type="similarity">
    <text evidence="1">Belongs to the peptidase A31 family.</text>
</comment>
<dbReference type="Proteomes" id="UP000094849">
    <property type="component" value="Unassembled WGS sequence"/>
</dbReference>
<evidence type="ECO:0000313" key="8">
    <source>
        <dbReference type="EMBL" id="ODB98344.1"/>
    </source>
</evidence>
<gene>
    <name evidence="8" type="ORF">A3196_17275</name>
</gene>
<dbReference type="InterPro" id="IPR004419">
    <property type="entry name" value="Pept_A31_hyd_express"/>
</dbReference>
<evidence type="ECO:0000256" key="5">
    <source>
        <dbReference type="ARBA" id="ARBA00022750"/>
    </source>
</evidence>
<dbReference type="PANTHER" id="PTHR30302">
    <property type="entry name" value="HYDROGENASE 1 MATURATION PROTEASE"/>
    <property type="match status" value="1"/>
</dbReference>
<dbReference type="GO" id="GO:0008047">
    <property type="term" value="F:enzyme activator activity"/>
    <property type="evidence" value="ECO:0007669"/>
    <property type="project" value="InterPro"/>
</dbReference>
<evidence type="ECO:0000256" key="7">
    <source>
        <dbReference type="PIRSR" id="PIRSR604419-1"/>
    </source>
</evidence>
<dbReference type="GO" id="GO:0046872">
    <property type="term" value="F:metal ion binding"/>
    <property type="evidence" value="ECO:0007669"/>
    <property type="project" value="UniProtKB-KW"/>
</dbReference>
<dbReference type="GO" id="GO:0004190">
    <property type="term" value="F:aspartic-type endopeptidase activity"/>
    <property type="evidence" value="ECO:0007669"/>
    <property type="project" value="UniProtKB-KW"/>
</dbReference>